<dbReference type="EMBL" id="CP006850">
    <property type="protein sequence ID" value="AHH20764.1"/>
    <property type="molecule type" value="Genomic_DNA"/>
</dbReference>
<evidence type="ECO:0000313" key="1">
    <source>
        <dbReference type="EMBL" id="AHH20764.1"/>
    </source>
</evidence>
<accession>W5TNM6</accession>
<dbReference type="PATRIC" id="fig|1415166.3.peg.6167"/>
<keyword evidence="2" id="KW-1185">Reference proteome</keyword>
<sequence>MSRPTITNGTLRARDGWSELVIEHDPDGRVRINVHDDSGPGNTATFGREASAVIAEFITDGEGAS</sequence>
<gene>
    <name evidence="1" type="ORF">NONO_c59880</name>
</gene>
<dbReference type="RefSeq" id="WP_025352115.1">
    <property type="nucleotide sequence ID" value="NZ_CP006850.1"/>
</dbReference>
<evidence type="ECO:0000313" key="2">
    <source>
        <dbReference type="Proteomes" id="UP000019150"/>
    </source>
</evidence>
<dbReference type="HOGENOM" id="CLU_2845431_0_0_11"/>
<protein>
    <submittedName>
        <fullName evidence="1">Uncharacterized protein</fullName>
    </submittedName>
</protein>
<dbReference type="STRING" id="1415166.NONO_c59880"/>
<dbReference type="AlphaFoldDB" id="W5TNM6"/>
<name>W5TNM6_9NOCA</name>
<dbReference type="KEGG" id="nno:NONO_c59880"/>
<proteinExistence type="predicted"/>
<dbReference type="Proteomes" id="UP000019150">
    <property type="component" value="Chromosome"/>
</dbReference>
<reference evidence="1 2" key="1">
    <citation type="journal article" date="2014" name="Appl. Environ. Microbiol.">
        <title>Insights into the Microbial Degradation of Rubber and Gutta-Percha by Analysis of the Complete Genome of Nocardia nova SH22a.</title>
        <authorList>
            <person name="Luo Q."/>
            <person name="Hiessl S."/>
            <person name="Poehlein A."/>
            <person name="Daniel R."/>
            <person name="Steinbuchel A."/>
        </authorList>
    </citation>
    <scope>NUCLEOTIDE SEQUENCE [LARGE SCALE GENOMIC DNA]</scope>
    <source>
        <strain evidence="1">SH22a</strain>
    </source>
</reference>
<organism evidence="1 2">
    <name type="scientific">Nocardia nova SH22a</name>
    <dbReference type="NCBI Taxonomy" id="1415166"/>
    <lineage>
        <taxon>Bacteria</taxon>
        <taxon>Bacillati</taxon>
        <taxon>Actinomycetota</taxon>
        <taxon>Actinomycetes</taxon>
        <taxon>Mycobacteriales</taxon>
        <taxon>Nocardiaceae</taxon>
        <taxon>Nocardia</taxon>
    </lineage>
</organism>